<evidence type="ECO:0000313" key="2">
    <source>
        <dbReference type="EMBL" id="KPV73507.1"/>
    </source>
</evidence>
<keyword evidence="3" id="KW-1185">Reference proteome</keyword>
<evidence type="ECO:0000313" key="3">
    <source>
        <dbReference type="Proteomes" id="UP000053890"/>
    </source>
</evidence>
<sequence length="138" mass="15456">MDPVRHHDARLLGAPRRPSSVPVFQRPALARMFSSRRRRQVGASEHQEAALARRDRQLGPVVPARHGLPRPPRQLRLRARHGPLPAQAHLPQGRGPRPRSRCGRRARAVRARWLAASRASSRGLALLSWPVTRSLCAV</sequence>
<feature type="non-terminal residue" evidence="2">
    <location>
        <position position="138"/>
    </location>
</feature>
<feature type="region of interest" description="Disordered" evidence="1">
    <location>
        <begin position="35"/>
        <end position="104"/>
    </location>
</feature>
<dbReference type="RefSeq" id="XP_018269556.1">
    <property type="nucleotide sequence ID" value="XM_018419054.1"/>
</dbReference>
<gene>
    <name evidence="2" type="ORF">RHOBADRAFT_66714</name>
</gene>
<evidence type="ECO:0000256" key="1">
    <source>
        <dbReference type="SAM" id="MobiDB-lite"/>
    </source>
</evidence>
<dbReference type="Proteomes" id="UP000053890">
    <property type="component" value="Unassembled WGS sequence"/>
</dbReference>
<proteinExistence type="predicted"/>
<protein>
    <submittedName>
        <fullName evidence="2">Uncharacterized protein</fullName>
    </submittedName>
</protein>
<organism evidence="2 3">
    <name type="scientific">Rhodotorula graminis (strain WP1)</name>
    <dbReference type="NCBI Taxonomy" id="578459"/>
    <lineage>
        <taxon>Eukaryota</taxon>
        <taxon>Fungi</taxon>
        <taxon>Dikarya</taxon>
        <taxon>Basidiomycota</taxon>
        <taxon>Pucciniomycotina</taxon>
        <taxon>Microbotryomycetes</taxon>
        <taxon>Sporidiobolales</taxon>
        <taxon>Sporidiobolaceae</taxon>
        <taxon>Rhodotorula</taxon>
    </lineage>
</organism>
<dbReference type="GeneID" id="28979500"/>
<dbReference type="EMBL" id="KQ474082">
    <property type="protein sequence ID" value="KPV73507.1"/>
    <property type="molecule type" value="Genomic_DNA"/>
</dbReference>
<feature type="compositionally biased region" description="Basic and acidic residues" evidence="1">
    <location>
        <begin position="45"/>
        <end position="57"/>
    </location>
</feature>
<name>A0A0P9H0U5_RHOGW</name>
<dbReference type="AlphaFoldDB" id="A0A0P9H0U5"/>
<reference evidence="2 3" key="1">
    <citation type="journal article" date="2015" name="Front. Microbiol.">
        <title>Genome sequence of the plant growth promoting endophytic yeast Rhodotorula graminis WP1.</title>
        <authorList>
            <person name="Firrincieli A."/>
            <person name="Otillar R."/>
            <person name="Salamov A."/>
            <person name="Schmutz J."/>
            <person name="Khan Z."/>
            <person name="Redman R.S."/>
            <person name="Fleck N.D."/>
            <person name="Lindquist E."/>
            <person name="Grigoriev I.V."/>
            <person name="Doty S.L."/>
        </authorList>
    </citation>
    <scope>NUCLEOTIDE SEQUENCE [LARGE SCALE GENOMIC DNA]</scope>
    <source>
        <strain evidence="2 3">WP1</strain>
    </source>
</reference>
<accession>A0A0P9H0U5</accession>